<dbReference type="InterPro" id="IPR000119">
    <property type="entry name" value="Hist_DNA-bd"/>
</dbReference>
<comment type="similarity">
    <text evidence="1 4">Belongs to the bacterial histone-like protein family.</text>
</comment>
<dbReference type="Proteomes" id="UP000095546">
    <property type="component" value="Unassembled WGS sequence"/>
</dbReference>
<dbReference type="InterPro" id="IPR020816">
    <property type="entry name" value="Histone-like_DNA-bd_CS"/>
</dbReference>
<dbReference type="GO" id="GO:1990103">
    <property type="term" value="C:DnaA-HU complex"/>
    <property type="evidence" value="ECO:0007669"/>
    <property type="project" value="UniProtKB-ARBA"/>
</dbReference>
<sequence length="91" mass="9714">MNKAELIASVAEKAGLTKKDAEKAVVAIFDSIQQAMVEGDKVQVIGFGTFEVKERSARAGRNPRTNETIQIPASKNPVFKAGKALKDAVNA</sequence>
<dbReference type="GO" id="GO:0030261">
    <property type="term" value="P:chromosome condensation"/>
    <property type="evidence" value="ECO:0007669"/>
    <property type="project" value="UniProtKB-KW"/>
</dbReference>
<dbReference type="PANTHER" id="PTHR33175">
    <property type="entry name" value="DNA-BINDING PROTEIN HU"/>
    <property type="match status" value="1"/>
</dbReference>
<dbReference type="EMBL" id="CYYU01000001">
    <property type="protein sequence ID" value="CUN36026.1"/>
    <property type="molecule type" value="Genomic_DNA"/>
</dbReference>
<dbReference type="CDD" id="cd13831">
    <property type="entry name" value="HU"/>
    <property type="match status" value="1"/>
</dbReference>
<protein>
    <submittedName>
        <fullName evidence="5">HB</fullName>
    </submittedName>
</protein>
<dbReference type="PROSITE" id="PS00045">
    <property type="entry name" value="HISTONE_LIKE"/>
    <property type="match status" value="1"/>
</dbReference>
<accession>A0A173WAQ1</accession>
<dbReference type="GO" id="GO:0010467">
    <property type="term" value="P:gene expression"/>
    <property type="evidence" value="ECO:0007669"/>
    <property type="project" value="UniProtKB-ARBA"/>
</dbReference>
<name>A0A173WAQ1_9FIRM</name>
<dbReference type="GO" id="GO:1990178">
    <property type="term" value="C:HU-DNA complex"/>
    <property type="evidence" value="ECO:0007669"/>
    <property type="project" value="UniProtKB-ARBA"/>
</dbReference>
<dbReference type="PANTHER" id="PTHR33175:SF3">
    <property type="entry name" value="DNA-BINDING PROTEIN HU-BETA"/>
    <property type="match status" value="1"/>
</dbReference>
<organism evidence="5 6">
    <name type="scientific">Mitsuokella jalaludinii</name>
    <dbReference type="NCBI Taxonomy" id="187979"/>
    <lineage>
        <taxon>Bacteria</taxon>
        <taxon>Bacillati</taxon>
        <taxon>Bacillota</taxon>
        <taxon>Negativicutes</taxon>
        <taxon>Selenomonadales</taxon>
        <taxon>Selenomonadaceae</taxon>
        <taxon>Mitsuokella</taxon>
    </lineage>
</organism>
<evidence type="ECO:0000256" key="1">
    <source>
        <dbReference type="ARBA" id="ARBA00010529"/>
    </source>
</evidence>
<dbReference type="eggNOG" id="COG0776">
    <property type="taxonomic scope" value="Bacteria"/>
</dbReference>
<evidence type="ECO:0000256" key="4">
    <source>
        <dbReference type="RuleBase" id="RU003939"/>
    </source>
</evidence>
<dbReference type="PRINTS" id="PR01727">
    <property type="entry name" value="DNABINDINGHU"/>
</dbReference>
<dbReference type="OrthoDB" id="9799835at2"/>
<dbReference type="AlphaFoldDB" id="A0A173WAQ1"/>
<dbReference type="FunFam" id="4.10.520.10:FF:000001">
    <property type="entry name" value="DNA-binding protein HU"/>
    <property type="match status" value="1"/>
</dbReference>
<dbReference type="GO" id="GO:0005829">
    <property type="term" value="C:cytosol"/>
    <property type="evidence" value="ECO:0007669"/>
    <property type="project" value="UniProtKB-ARBA"/>
</dbReference>
<dbReference type="GO" id="GO:0030527">
    <property type="term" value="F:structural constituent of chromatin"/>
    <property type="evidence" value="ECO:0007669"/>
    <property type="project" value="InterPro"/>
</dbReference>
<dbReference type="RefSeq" id="WP_036373864.1">
    <property type="nucleotide sequence ID" value="NZ_CABIWZ010000001.1"/>
</dbReference>
<dbReference type="GO" id="GO:0006270">
    <property type="term" value="P:DNA replication initiation"/>
    <property type="evidence" value="ECO:0007669"/>
    <property type="project" value="UniProtKB-ARBA"/>
</dbReference>
<dbReference type="STRING" id="187979.ERS852385_00129"/>
<proteinExistence type="inferred from homology"/>
<evidence type="ECO:0000256" key="2">
    <source>
        <dbReference type="ARBA" id="ARBA00023067"/>
    </source>
</evidence>
<evidence type="ECO:0000256" key="3">
    <source>
        <dbReference type="ARBA" id="ARBA00023125"/>
    </source>
</evidence>
<dbReference type="InterPro" id="IPR010992">
    <property type="entry name" value="IHF-like_DNA-bd_dom_sf"/>
</dbReference>
<keyword evidence="2" id="KW-0226">DNA condensation</keyword>
<dbReference type="Gene3D" id="4.10.520.10">
    <property type="entry name" value="IHF-like DNA-binding proteins"/>
    <property type="match status" value="1"/>
</dbReference>
<gene>
    <name evidence="5" type="primary">hup</name>
    <name evidence="5" type="ORF">ERS852385_00129</name>
</gene>
<dbReference type="GO" id="GO:0042802">
    <property type="term" value="F:identical protein binding"/>
    <property type="evidence" value="ECO:0007669"/>
    <property type="project" value="UniProtKB-ARBA"/>
</dbReference>
<dbReference type="Pfam" id="PF00216">
    <property type="entry name" value="Bac_DNA_binding"/>
    <property type="match status" value="1"/>
</dbReference>
<dbReference type="GeneID" id="83709763"/>
<evidence type="ECO:0000313" key="5">
    <source>
        <dbReference type="EMBL" id="CUN36026.1"/>
    </source>
</evidence>
<dbReference type="GO" id="GO:0003677">
    <property type="term" value="F:DNA binding"/>
    <property type="evidence" value="ECO:0007669"/>
    <property type="project" value="UniProtKB-KW"/>
</dbReference>
<reference evidence="5 6" key="1">
    <citation type="submission" date="2015-09" db="EMBL/GenBank/DDBJ databases">
        <authorList>
            <consortium name="Pathogen Informatics"/>
        </authorList>
    </citation>
    <scope>NUCLEOTIDE SEQUENCE [LARGE SCALE GENOMIC DNA]</scope>
    <source>
        <strain evidence="5 6">2789STDY5608828</strain>
    </source>
</reference>
<dbReference type="SUPFAM" id="SSF47729">
    <property type="entry name" value="IHF-like DNA-binding proteins"/>
    <property type="match status" value="1"/>
</dbReference>
<keyword evidence="6" id="KW-1185">Reference proteome</keyword>
<keyword evidence="3" id="KW-0238">DNA-binding</keyword>
<evidence type="ECO:0000313" key="6">
    <source>
        <dbReference type="Proteomes" id="UP000095546"/>
    </source>
</evidence>
<dbReference type="SMART" id="SM00411">
    <property type="entry name" value="BHL"/>
    <property type="match status" value="1"/>
</dbReference>